<comment type="caution">
    <text evidence="2">The sequence shown here is derived from an EMBL/GenBank/DDBJ whole genome shotgun (WGS) entry which is preliminary data.</text>
</comment>
<evidence type="ECO:0000256" key="1">
    <source>
        <dbReference type="SAM" id="Phobius"/>
    </source>
</evidence>
<sequence length="73" mass="7596">MVQPKTRRTVAWTLLVLGVIGWVSTSGQLPGGPAMAAHSSLRAQSEFEAVVRLASLGLVLVGSVGVIADVVRQ</sequence>
<keyword evidence="1" id="KW-0472">Membrane</keyword>
<gene>
    <name evidence="2" type="ORF">GJR99_00640</name>
</gene>
<organism evidence="2 3">
    <name type="scientific">Haloferax marinum</name>
    <dbReference type="NCBI Taxonomy" id="2666143"/>
    <lineage>
        <taxon>Archaea</taxon>
        <taxon>Methanobacteriati</taxon>
        <taxon>Methanobacteriota</taxon>
        <taxon>Stenosarchaea group</taxon>
        <taxon>Halobacteria</taxon>
        <taxon>Halobacteriales</taxon>
        <taxon>Haloferacaceae</taxon>
        <taxon>Haloferax</taxon>
    </lineage>
</organism>
<dbReference type="AlphaFoldDB" id="A0A6A8G4L1"/>
<dbReference type="EMBL" id="WKJQ01000001">
    <property type="protein sequence ID" value="MRW95076.1"/>
    <property type="molecule type" value="Genomic_DNA"/>
</dbReference>
<protein>
    <submittedName>
        <fullName evidence="2">Uncharacterized protein</fullName>
    </submittedName>
</protein>
<feature type="transmembrane region" description="Helical" evidence="1">
    <location>
        <begin position="50"/>
        <end position="71"/>
    </location>
</feature>
<evidence type="ECO:0000313" key="2">
    <source>
        <dbReference type="EMBL" id="MRW95076.1"/>
    </source>
</evidence>
<proteinExistence type="predicted"/>
<evidence type="ECO:0000313" key="3">
    <source>
        <dbReference type="Proteomes" id="UP000443423"/>
    </source>
</evidence>
<name>A0A6A8G4L1_9EURY</name>
<dbReference type="RefSeq" id="WP_151108751.1">
    <property type="nucleotide sequence ID" value="NZ_WKJQ01000001.1"/>
</dbReference>
<keyword evidence="1" id="KW-1133">Transmembrane helix</keyword>
<reference evidence="2 3" key="1">
    <citation type="submission" date="2019-11" db="EMBL/GenBank/DDBJ databases">
        <title>Whole genome sequence of Haloferax sp. MBLA0078.</title>
        <authorList>
            <person name="Seo M.-J."/>
            <person name="Cho E.-S."/>
        </authorList>
    </citation>
    <scope>NUCLEOTIDE SEQUENCE [LARGE SCALE GENOMIC DNA]</scope>
    <source>
        <strain evidence="2 3">MBLA0078</strain>
    </source>
</reference>
<dbReference type="Proteomes" id="UP000443423">
    <property type="component" value="Unassembled WGS sequence"/>
</dbReference>
<keyword evidence="1" id="KW-0812">Transmembrane</keyword>
<accession>A0A6A8G4L1</accession>
<keyword evidence="3" id="KW-1185">Reference proteome</keyword>